<reference evidence="3" key="1">
    <citation type="submission" date="2023-07" db="EMBL/GenBank/DDBJ databases">
        <title>30 novel species of actinomycetes from the DSMZ collection.</title>
        <authorList>
            <person name="Nouioui I."/>
        </authorList>
    </citation>
    <scope>NUCLEOTIDE SEQUENCE [LARGE SCALE GENOMIC DNA]</scope>
    <source>
        <strain evidence="3">DSM 42041</strain>
    </source>
</reference>
<gene>
    <name evidence="2" type="ORF">RM572_25445</name>
</gene>
<proteinExistence type="predicted"/>
<sequence length="263" mass="28857">MNVISLGFRTDLMMLEMSGSVVVDRSTHQVVRTPTNPGFWWGNYVLVASPLRDGDADHWTHEFGEYFPEATHFSLGVDGVDGEAGDAAELARLGVTVEVNAVLTAEEMPAPDRTPPGVDLRPLHGDDDWAQAARVHASCDDGDPSDPAHRAFTENRQADLRRLCEDGYGAWFGAFVDGRMAAGAGIFTDGSGLARYQNVETHPDHRRHGLATAVVQHAGHWALTELRANTLVIVADPDYHAVDLYRRLGFTETERQVQLQRGT</sequence>
<dbReference type="InterPro" id="IPR016181">
    <property type="entry name" value="Acyl_CoA_acyltransferase"/>
</dbReference>
<dbReference type="RefSeq" id="WP_311675718.1">
    <property type="nucleotide sequence ID" value="NZ_JAVREQ010000030.1"/>
</dbReference>
<dbReference type="SUPFAM" id="SSF55729">
    <property type="entry name" value="Acyl-CoA N-acyltransferases (Nat)"/>
    <property type="match status" value="1"/>
</dbReference>
<evidence type="ECO:0000313" key="2">
    <source>
        <dbReference type="EMBL" id="MDT0382110.1"/>
    </source>
</evidence>
<evidence type="ECO:0000313" key="3">
    <source>
        <dbReference type="Proteomes" id="UP001183414"/>
    </source>
</evidence>
<dbReference type="Proteomes" id="UP001183414">
    <property type="component" value="Unassembled WGS sequence"/>
</dbReference>
<protein>
    <submittedName>
        <fullName evidence="2">GNAT family N-acetyltransferase</fullName>
    </submittedName>
</protein>
<evidence type="ECO:0000259" key="1">
    <source>
        <dbReference type="PROSITE" id="PS51186"/>
    </source>
</evidence>
<organism evidence="2 3">
    <name type="scientific">Streptomyces hazeniae</name>
    <dbReference type="NCBI Taxonomy" id="3075538"/>
    <lineage>
        <taxon>Bacteria</taxon>
        <taxon>Bacillati</taxon>
        <taxon>Actinomycetota</taxon>
        <taxon>Actinomycetes</taxon>
        <taxon>Kitasatosporales</taxon>
        <taxon>Streptomycetaceae</taxon>
        <taxon>Streptomyces</taxon>
    </lineage>
</organism>
<dbReference type="EMBL" id="JAVREQ010000030">
    <property type="protein sequence ID" value="MDT0382110.1"/>
    <property type="molecule type" value="Genomic_DNA"/>
</dbReference>
<keyword evidence="3" id="KW-1185">Reference proteome</keyword>
<dbReference type="CDD" id="cd04301">
    <property type="entry name" value="NAT_SF"/>
    <property type="match status" value="1"/>
</dbReference>
<accession>A0ABU2NYP1</accession>
<dbReference type="PROSITE" id="PS51186">
    <property type="entry name" value="GNAT"/>
    <property type="match status" value="1"/>
</dbReference>
<dbReference type="Gene3D" id="3.40.630.30">
    <property type="match status" value="1"/>
</dbReference>
<dbReference type="InterPro" id="IPR000182">
    <property type="entry name" value="GNAT_dom"/>
</dbReference>
<feature type="domain" description="N-acetyltransferase" evidence="1">
    <location>
        <begin position="118"/>
        <end position="263"/>
    </location>
</feature>
<name>A0ABU2NYP1_9ACTN</name>
<dbReference type="Pfam" id="PF00583">
    <property type="entry name" value="Acetyltransf_1"/>
    <property type="match status" value="1"/>
</dbReference>
<comment type="caution">
    <text evidence="2">The sequence shown here is derived from an EMBL/GenBank/DDBJ whole genome shotgun (WGS) entry which is preliminary data.</text>
</comment>